<name>A0A434AWI5_9BACT</name>
<evidence type="ECO:0000313" key="2">
    <source>
        <dbReference type="Proteomes" id="UP000282985"/>
    </source>
</evidence>
<dbReference type="InterPro" id="IPR021246">
    <property type="entry name" value="DUF2797"/>
</dbReference>
<protein>
    <submittedName>
        <fullName evidence="1">DUF2797 domain-containing protein</fullName>
    </submittedName>
</protein>
<accession>A0A434AWI5</accession>
<dbReference type="EMBL" id="RJJX01000006">
    <property type="protein sequence ID" value="RUT78767.1"/>
    <property type="molecule type" value="Genomic_DNA"/>
</dbReference>
<organism evidence="1 2">
    <name type="scientific">Ancylomarina longa</name>
    <dbReference type="NCBI Taxonomy" id="2487017"/>
    <lineage>
        <taxon>Bacteria</taxon>
        <taxon>Pseudomonadati</taxon>
        <taxon>Bacteroidota</taxon>
        <taxon>Bacteroidia</taxon>
        <taxon>Marinilabiliales</taxon>
        <taxon>Marinifilaceae</taxon>
        <taxon>Ancylomarina</taxon>
    </lineage>
</organism>
<dbReference type="RefSeq" id="WP_127343164.1">
    <property type="nucleotide sequence ID" value="NZ_RJJX01000006.1"/>
</dbReference>
<dbReference type="Pfam" id="PF10977">
    <property type="entry name" value="DUF2797"/>
    <property type="match status" value="1"/>
</dbReference>
<dbReference type="OrthoDB" id="9775734at2"/>
<evidence type="ECO:0000313" key="1">
    <source>
        <dbReference type="EMBL" id="RUT78767.1"/>
    </source>
</evidence>
<dbReference type="AlphaFoldDB" id="A0A434AWI5"/>
<proteinExistence type="predicted"/>
<comment type="caution">
    <text evidence="1">The sequence shown here is derived from an EMBL/GenBank/DDBJ whole genome shotgun (WGS) entry which is preliminary data.</text>
</comment>
<reference evidence="1 2" key="1">
    <citation type="submission" date="2018-11" db="EMBL/GenBank/DDBJ databases">
        <title>Parancylomarina longa gen. nov., sp. nov., isolated from sediments of southern Okinawa.</title>
        <authorList>
            <person name="Fu T."/>
        </authorList>
    </citation>
    <scope>NUCLEOTIDE SEQUENCE [LARGE SCALE GENOMIC DNA]</scope>
    <source>
        <strain evidence="1 2">T3-2 S1-C</strain>
    </source>
</reference>
<dbReference type="Proteomes" id="UP000282985">
    <property type="component" value="Unassembled WGS sequence"/>
</dbReference>
<sequence length="267" mass="30617">MKKQGNIRKMRAELKEVVEYHLPIGDELIFMNPLIGKKVRLSYLGQINCIHCGKKTKTSFSQGYCYSCFTSLPQCDPSIVRPELDLSYLGISRDMEWAKENSLQPHYVYLAYSGNVKVGVTRESQVPTRWIDQGAIRAIKLARTPNRHIAGVMEVALKEYFLDKTKWREMLKEQNGTEVDLFVEKQKAAGLLHPELQQYVSEENNTYTISYPVAIFPEKVTSFGLDKEKEFSGILQGIKGQYLIFEGGKVINIRKHNGYLIELEVEE</sequence>
<gene>
    <name evidence="1" type="ORF">DLK05_06420</name>
</gene>
<keyword evidence="2" id="KW-1185">Reference proteome</keyword>